<dbReference type="InterPro" id="IPR000719">
    <property type="entry name" value="Prot_kinase_dom"/>
</dbReference>
<evidence type="ECO:0000259" key="6">
    <source>
        <dbReference type="PROSITE" id="PS50011"/>
    </source>
</evidence>
<keyword evidence="7" id="KW-0418">Kinase</keyword>
<keyword evidence="8" id="KW-1185">Reference proteome</keyword>
<dbReference type="EMBL" id="JXXN02000557">
    <property type="protein sequence ID" value="THD27005.1"/>
    <property type="molecule type" value="Genomic_DNA"/>
</dbReference>
<organism evidence="7 8">
    <name type="scientific">Fasciola hepatica</name>
    <name type="common">Liver fluke</name>
    <dbReference type="NCBI Taxonomy" id="6192"/>
    <lineage>
        <taxon>Eukaryota</taxon>
        <taxon>Metazoa</taxon>
        <taxon>Spiralia</taxon>
        <taxon>Lophotrochozoa</taxon>
        <taxon>Platyhelminthes</taxon>
        <taxon>Trematoda</taxon>
        <taxon>Digenea</taxon>
        <taxon>Plagiorchiida</taxon>
        <taxon>Echinostomata</taxon>
        <taxon>Echinostomatoidea</taxon>
        <taxon>Fasciolidae</taxon>
        <taxon>Fasciola</taxon>
    </lineage>
</organism>
<dbReference type="FunFam" id="1.10.510.10:FF:000571">
    <property type="entry name" value="Maternal embryonic leucine zipper kinase"/>
    <property type="match status" value="1"/>
</dbReference>
<dbReference type="Gene3D" id="6.10.140.620">
    <property type="match status" value="1"/>
</dbReference>
<proteinExistence type="inferred from homology"/>
<evidence type="ECO:0000256" key="2">
    <source>
        <dbReference type="ARBA" id="ARBA00022840"/>
    </source>
</evidence>
<evidence type="ECO:0000256" key="5">
    <source>
        <dbReference type="SAM" id="MobiDB-lite"/>
    </source>
</evidence>
<evidence type="ECO:0000256" key="3">
    <source>
        <dbReference type="PROSITE-ProRule" id="PRU10141"/>
    </source>
</evidence>
<dbReference type="Gene3D" id="3.30.200.20">
    <property type="entry name" value="Phosphorylase Kinase, domain 1"/>
    <property type="match status" value="1"/>
</dbReference>
<gene>
    <name evidence="7" type="ORF">D915_002206</name>
</gene>
<dbReference type="InterPro" id="IPR008271">
    <property type="entry name" value="Ser/Thr_kinase_AS"/>
</dbReference>
<feature type="compositionally biased region" description="Polar residues" evidence="5">
    <location>
        <begin position="422"/>
        <end position="432"/>
    </location>
</feature>
<evidence type="ECO:0000256" key="1">
    <source>
        <dbReference type="ARBA" id="ARBA00022741"/>
    </source>
</evidence>
<protein>
    <submittedName>
        <fullName evidence="7">CAMK protein kinase</fullName>
    </submittedName>
</protein>
<accession>A0A4E0RI22</accession>
<dbReference type="PANTHER" id="PTHR24347">
    <property type="entry name" value="SERINE/THREONINE-PROTEIN KINASE"/>
    <property type="match status" value="1"/>
</dbReference>
<feature type="binding site" evidence="3">
    <location>
        <position position="44"/>
    </location>
    <ligand>
        <name>ATP</name>
        <dbReference type="ChEBI" id="CHEBI:30616"/>
    </ligand>
</feature>
<feature type="domain" description="Protein kinase" evidence="6">
    <location>
        <begin position="15"/>
        <end position="273"/>
    </location>
</feature>
<dbReference type="Proteomes" id="UP000230066">
    <property type="component" value="Unassembled WGS sequence"/>
</dbReference>
<dbReference type="InterPro" id="IPR017441">
    <property type="entry name" value="Protein_kinase_ATP_BS"/>
</dbReference>
<sequence>MNRREIPAFARKRCYELKDVLGRGAFGFVRRCIKTDTGVEYAAKLINIKGISRSELRTVEHEAEICRSLRHKNIVQLHDSFYSGEYFIMILDLITGGELFEDIVRREFYSESSARDCIYHVLKAMAYIHDQNVIHRDLKPENLLLTSRKTNSDIKIADFGLAIRVADDLPHWNGLAGTYPYMAPEMIKGMAYTKAVDIWSIGVILYLLLSGHPPFWDKSDSVLQAKIVRGEYHYDASSWSSVSFEARDLIDRMLTRHPTQRITAKQALRHQWIQHTELKISKIHLEQTVSQLRKFNARRKFKAAILTTIAMNRLLPHARSQPYLPIGFAFPHSTSDEELNILNSSVRRSTSFNDLSSSEPASAPYVGKRITIVRTSESGRKKPVEDSPEECLRVLNIPGPSDSRTEQRQNSSYSHDIGFVTVGSSAQGSQLMPFTEPRSRTNGKYS</sequence>
<keyword evidence="7" id="KW-0808">Transferase</keyword>
<dbReference type="Gene3D" id="1.10.510.10">
    <property type="entry name" value="Transferase(Phosphotransferase) domain 1"/>
    <property type="match status" value="1"/>
</dbReference>
<reference evidence="7" key="1">
    <citation type="submission" date="2019-03" db="EMBL/GenBank/DDBJ databases">
        <title>Improved annotation for the trematode Fasciola hepatica.</title>
        <authorList>
            <person name="Choi Y.-J."/>
            <person name="Martin J."/>
            <person name="Mitreva M."/>
        </authorList>
    </citation>
    <scope>NUCLEOTIDE SEQUENCE [LARGE SCALE GENOMIC DNA]</scope>
</reference>
<dbReference type="SUPFAM" id="SSF56112">
    <property type="entry name" value="Protein kinase-like (PK-like)"/>
    <property type="match status" value="1"/>
</dbReference>
<feature type="region of interest" description="Disordered" evidence="5">
    <location>
        <begin position="395"/>
        <end position="446"/>
    </location>
</feature>
<dbReference type="PROSITE" id="PS00108">
    <property type="entry name" value="PROTEIN_KINASE_ST"/>
    <property type="match status" value="1"/>
</dbReference>
<name>A0A4E0RI22_FASHE</name>
<comment type="caution">
    <text evidence="7">The sequence shown here is derived from an EMBL/GenBank/DDBJ whole genome shotgun (WGS) entry which is preliminary data.</text>
</comment>
<dbReference type="AlphaFoldDB" id="A0A4E0RI22"/>
<dbReference type="InterPro" id="IPR011009">
    <property type="entry name" value="Kinase-like_dom_sf"/>
</dbReference>
<evidence type="ECO:0000256" key="4">
    <source>
        <dbReference type="RuleBase" id="RU000304"/>
    </source>
</evidence>
<keyword evidence="1 3" id="KW-0547">Nucleotide-binding</keyword>
<keyword evidence="2 3" id="KW-0067">ATP-binding</keyword>
<dbReference type="PROSITE" id="PS00107">
    <property type="entry name" value="PROTEIN_KINASE_ATP"/>
    <property type="match status" value="1"/>
</dbReference>
<evidence type="ECO:0000313" key="7">
    <source>
        <dbReference type="EMBL" id="THD27005.1"/>
    </source>
</evidence>
<dbReference type="GO" id="GO:0005524">
    <property type="term" value="F:ATP binding"/>
    <property type="evidence" value="ECO:0007669"/>
    <property type="project" value="UniProtKB-UniRule"/>
</dbReference>
<dbReference type="PROSITE" id="PS50011">
    <property type="entry name" value="PROTEIN_KINASE_DOM"/>
    <property type="match status" value="1"/>
</dbReference>
<dbReference type="SMART" id="SM00220">
    <property type="entry name" value="S_TKc"/>
    <property type="match status" value="1"/>
</dbReference>
<evidence type="ECO:0000313" key="8">
    <source>
        <dbReference type="Proteomes" id="UP000230066"/>
    </source>
</evidence>
<keyword evidence="4" id="KW-0723">Serine/threonine-protein kinase</keyword>
<comment type="similarity">
    <text evidence="4">Belongs to the protein kinase superfamily.</text>
</comment>
<dbReference type="GO" id="GO:0004674">
    <property type="term" value="F:protein serine/threonine kinase activity"/>
    <property type="evidence" value="ECO:0007669"/>
    <property type="project" value="UniProtKB-KW"/>
</dbReference>
<dbReference type="Pfam" id="PF00069">
    <property type="entry name" value="Pkinase"/>
    <property type="match status" value="1"/>
</dbReference>